<dbReference type="GO" id="GO:0043137">
    <property type="term" value="P:DNA replication, removal of RNA primer"/>
    <property type="evidence" value="ECO:0007669"/>
    <property type="project" value="TreeGrafter"/>
</dbReference>
<dbReference type="CDD" id="cd07182">
    <property type="entry name" value="RNase_HII_bacteria_HII_like"/>
    <property type="match status" value="1"/>
</dbReference>
<feature type="domain" description="RNase H type-2" evidence="17">
    <location>
        <begin position="14"/>
        <end position="203"/>
    </location>
</feature>
<dbReference type="InterPro" id="IPR022898">
    <property type="entry name" value="RNase_HII"/>
</dbReference>
<dbReference type="SUPFAM" id="SSF53098">
    <property type="entry name" value="Ribonuclease H-like"/>
    <property type="match status" value="1"/>
</dbReference>
<evidence type="ECO:0000256" key="8">
    <source>
        <dbReference type="ARBA" id="ARBA00022490"/>
    </source>
</evidence>
<dbReference type="Pfam" id="PF01351">
    <property type="entry name" value="RNase_HII"/>
    <property type="match status" value="1"/>
</dbReference>
<organism evidence="18 19">
    <name type="scientific">candidate division TA06 bacterium SM23_40</name>
    <dbReference type="NCBI Taxonomy" id="1703774"/>
    <lineage>
        <taxon>Bacteria</taxon>
        <taxon>Bacteria division TA06</taxon>
    </lineage>
</organism>
<dbReference type="GO" id="GO:0030145">
    <property type="term" value="F:manganese ion binding"/>
    <property type="evidence" value="ECO:0007669"/>
    <property type="project" value="UniProtKB-UniRule"/>
</dbReference>
<dbReference type="InterPro" id="IPR024567">
    <property type="entry name" value="RNase_HII/HIII_dom"/>
</dbReference>
<evidence type="ECO:0000256" key="7">
    <source>
        <dbReference type="ARBA" id="ARBA00019179"/>
    </source>
</evidence>
<dbReference type="FunFam" id="3.30.420.10:FF:000006">
    <property type="entry name" value="Ribonuclease HII"/>
    <property type="match status" value="1"/>
</dbReference>
<sequence>MLEYEQALWSKGVELVAGVDEAGRGPLAGPVVAAAVILPRGTALSGVRDSKRLSPAARLACYDDIVFNALSIGVGVVSHHEIDRTNILRASFRAMRLALADLDPKPEWVLVDGHAIPKLTVPQYGMVSGDSRSLSIAAASIVAKITRDALMERLDEQYPVYGFARHKGYTTRAHLDALKRHGPCEVHRYSFRPVREAALLAEGRSAQGRYRSSP</sequence>
<dbReference type="NCBIfam" id="NF000595">
    <property type="entry name" value="PRK00015.1-3"/>
    <property type="match status" value="1"/>
</dbReference>
<comment type="cofactor">
    <cofactor evidence="2">
        <name>Mg(2+)</name>
        <dbReference type="ChEBI" id="CHEBI:18420"/>
    </cofactor>
</comment>
<evidence type="ECO:0000256" key="6">
    <source>
        <dbReference type="ARBA" id="ARBA00012180"/>
    </source>
</evidence>
<comment type="caution">
    <text evidence="18">The sequence shown here is derived from an EMBL/GenBank/DDBJ whole genome shotgun (WGS) entry which is preliminary data.</text>
</comment>
<keyword evidence="8 14" id="KW-0963">Cytoplasm</keyword>
<feature type="binding site" evidence="14 15">
    <location>
        <position position="20"/>
    </location>
    <ligand>
        <name>a divalent metal cation</name>
        <dbReference type="ChEBI" id="CHEBI:60240"/>
    </ligand>
</feature>
<evidence type="ECO:0000256" key="9">
    <source>
        <dbReference type="ARBA" id="ARBA00022722"/>
    </source>
</evidence>
<dbReference type="PATRIC" id="fig|1703774.3.peg.2469"/>
<dbReference type="PANTHER" id="PTHR10954">
    <property type="entry name" value="RIBONUCLEASE H2 SUBUNIT A"/>
    <property type="match status" value="1"/>
</dbReference>
<comment type="catalytic activity">
    <reaction evidence="1 14 15 16">
        <text>Endonucleolytic cleavage to 5'-phosphomonoester.</text>
        <dbReference type="EC" id="3.1.26.4"/>
    </reaction>
</comment>
<evidence type="ECO:0000256" key="12">
    <source>
        <dbReference type="ARBA" id="ARBA00022801"/>
    </source>
</evidence>
<reference evidence="18 19" key="1">
    <citation type="journal article" date="2015" name="Microbiome">
        <title>Genomic resolution of linkages in carbon, nitrogen, and sulfur cycling among widespread estuary sediment bacteria.</title>
        <authorList>
            <person name="Baker B.J."/>
            <person name="Lazar C.S."/>
            <person name="Teske A.P."/>
            <person name="Dick G.J."/>
        </authorList>
    </citation>
    <scope>NUCLEOTIDE SEQUENCE [LARGE SCALE GENOMIC DNA]</scope>
    <source>
        <strain evidence="18">SM23_40</strain>
    </source>
</reference>
<evidence type="ECO:0000256" key="14">
    <source>
        <dbReference type="HAMAP-Rule" id="MF_00052"/>
    </source>
</evidence>
<dbReference type="AlphaFoldDB" id="A0A0S8GI24"/>
<dbReference type="InterPro" id="IPR001352">
    <property type="entry name" value="RNase_HII/HIII"/>
</dbReference>
<dbReference type="GO" id="GO:0004523">
    <property type="term" value="F:RNA-DNA hybrid ribonuclease activity"/>
    <property type="evidence" value="ECO:0007669"/>
    <property type="project" value="UniProtKB-UniRule"/>
</dbReference>
<evidence type="ECO:0000259" key="17">
    <source>
        <dbReference type="PROSITE" id="PS51975"/>
    </source>
</evidence>
<keyword evidence="11 14" id="KW-0255">Endonuclease</keyword>
<evidence type="ECO:0000256" key="5">
    <source>
        <dbReference type="ARBA" id="ARBA00007383"/>
    </source>
</evidence>
<dbReference type="Proteomes" id="UP000051717">
    <property type="component" value="Unassembled WGS sequence"/>
</dbReference>
<evidence type="ECO:0000256" key="3">
    <source>
        <dbReference type="ARBA" id="ARBA00004065"/>
    </source>
</evidence>
<feature type="binding site" evidence="14 15">
    <location>
        <position position="112"/>
    </location>
    <ligand>
        <name>a divalent metal cation</name>
        <dbReference type="ChEBI" id="CHEBI:60240"/>
    </ligand>
</feature>
<dbReference type="PROSITE" id="PS51975">
    <property type="entry name" value="RNASE_H_2"/>
    <property type="match status" value="1"/>
</dbReference>
<dbReference type="GO" id="GO:0005737">
    <property type="term" value="C:cytoplasm"/>
    <property type="evidence" value="ECO:0007669"/>
    <property type="project" value="UniProtKB-SubCell"/>
</dbReference>
<evidence type="ECO:0000256" key="16">
    <source>
        <dbReference type="RuleBase" id="RU003515"/>
    </source>
</evidence>
<evidence type="ECO:0000256" key="10">
    <source>
        <dbReference type="ARBA" id="ARBA00022723"/>
    </source>
</evidence>
<dbReference type="EC" id="3.1.26.4" evidence="6 14"/>
<dbReference type="PANTHER" id="PTHR10954:SF18">
    <property type="entry name" value="RIBONUCLEASE HII"/>
    <property type="match status" value="1"/>
</dbReference>
<dbReference type="GO" id="GO:0003723">
    <property type="term" value="F:RNA binding"/>
    <property type="evidence" value="ECO:0007669"/>
    <property type="project" value="UniProtKB-UniRule"/>
</dbReference>
<evidence type="ECO:0000256" key="4">
    <source>
        <dbReference type="ARBA" id="ARBA00004496"/>
    </source>
</evidence>
<accession>A0A0S8GI24</accession>
<evidence type="ECO:0000313" key="18">
    <source>
        <dbReference type="EMBL" id="KPK71274.1"/>
    </source>
</evidence>
<evidence type="ECO:0000256" key="15">
    <source>
        <dbReference type="PROSITE-ProRule" id="PRU01319"/>
    </source>
</evidence>
<dbReference type="InterPro" id="IPR036397">
    <property type="entry name" value="RNaseH_sf"/>
</dbReference>
<comment type="function">
    <text evidence="3 14 16">Endonuclease that specifically degrades the RNA of RNA-DNA hybrids.</text>
</comment>
<proteinExistence type="inferred from homology"/>
<dbReference type="EMBL" id="LJUI01000005">
    <property type="protein sequence ID" value="KPK71274.1"/>
    <property type="molecule type" value="Genomic_DNA"/>
</dbReference>
<dbReference type="HAMAP" id="MF_00052_B">
    <property type="entry name" value="RNase_HII_B"/>
    <property type="match status" value="1"/>
</dbReference>
<evidence type="ECO:0000256" key="2">
    <source>
        <dbReference type="ARBA" id="ARBA00001946"/>
    </source>
</evidence>
<evidence type="ECO:0000256" key="1">
    <source>
        <dbReference type="ARBA" id="ARBA00000077"/>
    </source>
</evidence>
<evidence type="ECO:0000313" key="19">
    <source>
        <dbReference type="Proteomes" id="UP000051717"/>
    </source>
</evidence>
<keyword evidence="13 14" id="KW-0464">Manganese</keyword>
<dbReference type="NCBIfam" id="NF000594">
    <property type="entry name" value="PRK00015.1-1"/>
    <property type="match status" value="1"/>
</dbReference>
<dbReference type="GO" id="GO:0006298">
    <property type="term" value="P:mismatch repair"/>
    <property type="evidence" value="ECO:0007669"/>
    <property type="project" value="TreeGrafter"/>
</dbReference>
<evidence type="ECO:0000256" key="11">
    <source>
        <dbReference type="ARBA" id="ARBA00022759"/>
    </source>
</evidence>
<name>A0A0S8GI24_UNCT6</name>
<dbReference type="Gene3D" id="3.30.420.10">
    <property type="entry name" value="Ribonuclease H-like superfamily/Ribonuclease H"/>
    <property type="match status" value="1"/>
</dbReference>
<gene>
    <name evidence="14" type="primary">rnhB</name>
    <name evidence="18" type="ORF">AMJ82_01280</name>
</gene>
<comment type="subcellular location">
    <subcellularLocation>
        <location evidence="4 14">Cytoplasm</location>
    </subcellularLocation>
</comment>
<keyword evidence="9 14" id="KW-0540">Nuclease</keyword>
<feature type="binding site" evidence="14 15">
    <location>
        <position position="21"/>
    </location>
    <ligand>
        <name>a divalent metal cation</name>
        <dbReference type="ChEBI" id="CHEBI:60240"/>
    </ligand>
</feature>
<comment type="cofactor">
    <cofactor evidence="14 15">
        <name>Mn(2+)</name>
        <dbReference type="ChEBI" id="CHEBI:29035"/>
    </cofactor>
    <cofactor evidence="14 15">
        <name>Mg(2+)</name>
        <dbReference type="ChEBI" id="CHEBI:18420"/>
    </cofactor>
    <text evidence="14 15">Manganese or magnesium. Binds 1 divalent metal ion per monomer in the absence of substrate. May bind a second metal ion after substrate binding.</text>
</comment>
<dbReference type="InterPro" id="IPR012337">
    <property type="entry name" value="RNaseH-like_sf"/>
</dbReference>
<evidence type="ECO:0000256" key="13">
    <source>
        <dbReference type="ARBA" id="ARBA00023211"/>
    </source>
</evidence>
<keyword evidence="10 14" id="KW-0479">Metal-binding</keyword>
<protein>
    <recommendedName>
        <fullName evidence="7 14">Ribonuclease HII</fullName>
        <shortName evidence="14">RNase HII</shortName>
        <ecNumber evidence="6 14">3.1.26.4</ecNumber>
    </recommendedName>
</protein>
<dbReference type="GO" id="GO:0032299">
    <property type="term" value="C:ribonuclease H2 complex"/>
    <property type="evidence" value="ECO:0007669"/>
    <property type="project" value="TreeGrafter"/>
</dbReference>
<keyword evidence="12 14" id="KW-0378">Hydrolase</keyword>
<comment type="similarity">
    <text evidence="5 14 16">Belongs to the RNase HII family.</text>
</comment>